<protein>
    <recommendedName>
        <fullName evidence="2">ATP-grasp domain-containing protein</fullName>
    </recommendedName>
</protein>
<dbReference type="Gene3D" id="3.30.470.20">
    <property type="entry name" value="ATP-grasp fold, B domain"/>
    <property type="match status" value="1"/>
</dbReference>
<dbReference type="GO" id="GO:0005524">
    <property type="term" value="F:ATP binding"/>
    <property type="evidence" value="ECO:0007669"/>
    <property type="project" value="UniProtKB-UniRule"/>
</dbReference>
<evidence type="ECO:0000313" key="4">
    <source>
        <dbReference type="Proteomes" id="UP000236197"/>
    </source>
</evidence>
<dbReference type="EMBL" id="PPEK01000002">
    <property type="protein sequence ID" value="PNV68239.1"/>
    <property type="molecule type" value="Genomic_DNA"/>
</dbReference>
<keyword evidence="4" id="KW-1185">Reference proteome</keyword>
<dbReference type="InterPro" id="IPR011761">
    <property type="entry name" value="ATP-grasp"/>
</dbReference>
<evidence type="ECO:0000313" key="3">
    <source>
        <dbReference type="EMBL" id="PNV68239.1"/>
    </source>
</evidence>
<dbReference type="SUPFAM" id="SSF56059">
    <property type="entry name" value="Glutathione synthetase ATP-binding domain-like"/>
    <property type="match status" value="1"/>
</dbReference>
<evidence type="ECO:0000256" key="1">
    <source>
        <dbReference type="PROSITE-ProRule" id="PRU00409"/>
    </source>
</evidence>
<dbReference type="PANTHER" id="PTHR21621:SF0">
    <property type="entry name" value="BETA-CITRYLGLUTAMATE SYNTHASE B-RELATED"/>
    <property type="match status" value="1"/>
</dbReference>
<evidence type="ECO:0000259" key="2">
    <source>
        <dbReference type="PROSITE" id="PS50975"/>
    </source>
</evidence>
<dbReference type="Pfam" id="PF08443">
    <property type="entry name" value="RimK"/>
    <property type="match status" value="1"/>
</dbReference>
<accession>A0A2K2UDA9</accession>
<dbReference type="GO" id="GO:0009432">
    <property type="term" value="P:SOS response"/>
    <property type="evidence" value="ECO:0007669"/>
    <property type="project" value="TreeGrafter"/>
</dbReference>
<keyword evidence="1" id="KW-0547">Nucleotide-binding</keyword>
<name>A0A2K2UDA9_9ACTN</name>
<dbReference type="OrthoDB" id="9803907at2"/>
<dbReference type="PANTHER" id="PTHR21621">
    <property type="entry name" value="RIBOSOMAL PROTEIN S6 MODIFICATION PROTEIN"/>
    <property type="match status" value="1"/>
</dbReference>
<dbReference type="Proteomes" id="UP000236197">
    <property type="component" value="Unassembled WGS sequence"/>
</dbReference>
<dbReference type="InterPro" id="IPR013651">
    <property type="entry name" value="ATP-grasp_RimK-type"/>
</dbReference>
<organism evidence="3 4">
    <name type="scientific">Enteroscipio rubneri</name>
    <dbReference type="NCBI Taxonomy" id="2070686"/>
    <lineage>
        <taxon>Bacteria</taxon>
        <taxon>Bacillati</taxon>
        <taxon>Actinomycetota</taxon>
        <taxon>Coriobacteriia</taxon>
        <taxon>Eggerthellales</taxon>
        <taxon>Eggerthellaceae</taxon>
        <taxon>Enteroscipio</taxon>
    </lineage>
</organism>
<dbReference type="PROSITE" id="PS50975">
    <property type="entry name" value="ATP_GRASP"/>
    <property type="match status" value="1"/>
</dbReference>
<proteinExistence type="predicted"/>
<gene>
    <name evidence="3" type="ORF">C2L71_02955</name>
</gene>
<dbReference type="GO" id="GO:0018169">
    <property type="term" value="F:ribosomal S6-glutamic acid ligase activity"/>
    <property type="evidence" value="ECO:0007669"/>
    <property type="project" value="TreeGrafter"/>
</dbReference>
<dbReference type="GO" id="GO:0005737">
    <property type="term" value="C:cytoplasm"/>
    <property type="evidence" value="ECO:0007669"/>
    <property type="project" value="TreeGrafter"/>
</dbReference>
<sequence>MEHPMIGVLYESDEWSDHKLAAELEACGAPALLLDMEDAASVQAALACEMLVSRVFASARFRGHTASLERMARLARAAEERGISLVNPARAHFFEVDKRLATETLAAAGLVTPAVYVCALPKDIDPASLSYPCVLKPNCGGRTTCTAIARSAEEARSFLAEAPAIAFIAEEYVEPARGFLTRIEVVDGACALVVKRSVADNGLSAYRFGSTYAAYPDVPREVTDAAERAAAVLSIELGSFDVIECGRGPCIIDANSVSNVSEDCTEFLGMDLMRAHAEAIARRWHALPTN</sequence>
<reference evidence="4" key="1">
    <citation type="submission" date="2018-01" db="EMBL/GenBank/DDBJ databases">
        <title>Rubneribacter badeniensis gen. nov., sp. nov., and Colonibacter rubneri, gen. nov., sp. nov., WGS of new members of the Eggerthellaceae.</title>
        <authorList>
            <person name="Danylec N."/>
            <person name="Stoll D.A."/>
            <person name="Doetsch A."/>
            <person name="Kulling S.E."/>
            <person name="Huch M."/>
        </authorList>
    </citation>
    <scope>NUCLEOTIDE SEQUENCE [LARGE SCALE GENOMIC DNA]</scope>
    <source>
        <strain evidence="4">ResAG-96</strain>
    </source>
</reference>
<dbReference type="InterPro" id="IPR013815">
    <property type="entry name" value="ATP_grasp_subdomain_1"/>
</dbReference>
<comment type="caution">
    <text evidence="3">The sequence shown here is derived from an EMBL/GenBank/DDBJ whole genome shotgun (WGS) entry which is preliminary data.</text>
</comment>
<dbReference type="AlphaFoldDB" id="A0A2K2UDA9"/>
<keyword evidence="1" id="KW-0067">ATP-binding</keyword>
<feature type="domain" description="ATP-grasp" evidence="2">
    <location>
        <begin position="102"/>
        <end position="281"/>
    </location>
</feature>
<dbReference type="GO" id="GO:0046872">
    <property type="term" value="F:metal ion binding"/>
    <property type="evidence" value="ECO:0007669"/>
    <property type="project" value="InterPro"/>
</dbReference>
<dbReference type="Gene3D" id="3.30.1490.20">
    <property type="entry name" value="ATP-grasp fold, A domain"/>
    <property type="match status" value="1"/>
</dbReference>